<keyword evidence="1" id="KW-1133">Transmembrane helix</keyword>
<reference evidence="2 3" key="1">
    <citation type="journal article" date="2016" name="Nat. Commun.">
        <title>Thousands of microbial genomes shed light on interconnected biogeochemical processes in an aquifer system.</title>
        <authorList>
            <person name="Anantharaman K."/>
            <person name="Brown C.T."/>
            <person name="Hug L.A."/>
            <person name="Sharon I."/>
            <person name="Castelle C.J."/>
            <person name="Probst A.J."/>
            <person name="Thomas B.C."/>
            <person name="Singh A."/>
            <person name="Wilkins M.J."/>
            <person name="Karaoz U."/>
            <person name="Brodie E.L."/>
            <person name="Williams K.H."/>
            <person name="Hubbard S.S."/>
            <person name="Banfield J.F."/>
        </authorList>
    </citation>
    <scope>NUCLEOTIDE SEQUENCE [LARGE SCALE GENOMIC DNA]</scope>
</reference>
<dbReference type="EMBL" id="MHTG01000003">
    <property type="protein sequence ID" value="OHA57925.1"/>
    <property type="molecule type" value="Genomic_DNA"/>
</dbReference>
<evidence type="ECO:0000313" key="3">
    <source>
        <dbReference type="Proteomes" id="UP000176494"/>
    </source>
</evidence>
<evidence type="ECO:0000313" key="2">
    <source>
        <dbReference type="EMBL" id="OHA57925.1"/>
    </source>
</evidence>
<dbReference type="AlphaFoldDB" id="A0A1G2QBI9"/>
<keyword evidence="1" id="KW-0812">Transmembrane</keyword>
<feature type="transmembrane region" description="Helical" evidence="1">
    <location>
        <begin position="21"/>
        <end position="42"/>
    </location>
</feature>
<proteinExistence type="predicted"/>
<gene>
    <name evidence="2" type="ORF">A2114_00420</name>
</gene>
<accession>A0A1G2QBI9</accession>
<dbReference type="Proteomes" id="UP000176494">
    <property type="component" value="Unassembled WGS sequence"/>
</dbReference>
<organism evidence="2 3">
    <name type="scientific">Candidatus Vogelbacteria bacterium GWA1_51_14</name>
    <dbReference type="NCBI Taxonomy" id="1802435"/>
    <lineage>
        <taxon>Bacteria</taxon>
        <taxon>Candidatus Vogeliibacteriota</taxon>
    </lineage>
</organism>
<evidence type="ECO:0000256" key="1">
    <source>
        <dbReference type="SAM" id="Phobius"/>
    </source>
</evidence>
<name>A0A1G2QBI9_9BACT</name>
<keyword evidence="1" id="KW-0472">Membrane</keyword>
<protein>
    <submittedName>
        <fullName evidence="2">Uncharacterized protein</fullName>
    </submittedName>
</protein>
<comment type="caution">
    <text evidence="2">The sequence shown here is derived from an EMBL/GenBank/DDBJ whole genome shotgun (WGS) entry which is preliminary data.</text>
</comment>
<sequence length="96" mass="10366">MPLSQTSYLDKVKQKPEPVRHSLALVLAGVLTIAIISAWLVIFKINDDKVATAPANVIESPGPIERFSAIMSGELANVGKGVSELKDLIVRNPLFN</sequence>